<name>A0AAE0UTK8_9TELE</name>
<accession>A0AAE0UTK8</accession>
<dbReference type="EMBL" id="JAUCMX010000019">
    <property type="protein sequence ID" value="KAK3516856.1"/>
    <property type="molecule type" value="Genomic_DNA"/>
</dbReference>
<protein>
    <recommendedName>
        <fullName evidence="3">Reverse transcriptase domain-containing protein</fullName>
    </recommendedName>
</protein>
<feature type="non-terminal residue" evidence="1">
    <location>
        <position position="96"/>
    </location>
</feature>
<sequence length="96" mass="11161">NKNIYVYAALEKAYDRVPREELWYCIRKSGVAEKYVRVVQDMYERSRTVVRCAVVVRGGQTESPWTMMFADDIVICSESREQVEVCAGEKRNESQS</sequence>
<comment type="caution">
    <text evidence="1">The sequence shown here is derived from an EMBL/GenBank/DDBJ whole genome shotgun (WGS) entry which is preliminary data.</text>
</comment>
<dbReference type="Proteomes" id="UP001274896">
    <property type="component" value="Unassembled WGS sequence"/>
</dbReference>
<evidence type="ECO:0000313" key="2">
    <source>
        <dbReference type="Proteomes" id="UP001274896"/>
    </source>
</evidence>
<evidence type="ECO:0000313" key="1">
    <source>
        <dbReference type="EMBL" id="KAK3516856.1"/>
    </source>
</evidence>
<keyword evidence="2" id="KW-1185">Reference proteome</keyword>
<organism evidence="1 2">
    <name type="scientific">Hemibagrus guttatus</name>
    <dbReference type="NCBI Taxonomy" id="175788"/>
    <lineage>
        <taxon>Eukaryota</taxon>
        <taxon>Metazoa</taxon>
        <taxon>Chordata</taxon>
        <taxon>Craniata</taxon>
        <taxon>Vertebrata</taxon>
        <taxon>Euteleostomi</taxon>
        <taxon>Actinopterygii</taxon>
        <taxon>Neopterygii</taxon>
        <taxon>Teleostei</taxon>
        <taxon>Ostariophysi</taxon>
        <taxon>Siluriformes</taxon>
        <taxon>Bagridae</taxon>
        <taxon>Hemibagrus</taxon>
    </lineage>
</organism>
<gene>
    <name evidence="1" type="ORF">QTP70_027072</name>
</gene>
<dbReference type="AlphaFoldDB" id="A0AAE0UTK8"/>
<reference evidence="1" key="1">
    <citation type="submission" date="2023-06" db="EMBL/GenBank/DDBJ databases">
        <title>Male Hemibagrus guttatus genome.</title>
        <authorList>
            <person name="Bian C."/>
        </authorList>
    </citation>
    <scope>NUCLEOTIDE SEQUENCE</scope>
    <source>
        <strain evidence="1">Male_cb2023</strain>
        <tissue evidence="1">Muscle</tissue>
    </source>
</reference>
<proteinExistence type="predicted"/>
<evidence type="ECO:0008006" key="3">
    <source>
        <dbReference type="Google" id="ProtNLM"/>
    </source>
</evidence>